<sequence length="327" mass="36091">MTALMQPGFWIFILTMSGIYGIFALGLQVQYGVGGILNFGHVGMMALSSYTMAILVISHGINFWIAAATGVGVAALGGAFLGLTTLRLRGDYFSIVSIAFSEIVRYVIYNSDGLTGGVQGSLAIPVIGDNYPSYTDTWDSIMNRAREILTPIFGEIADREFVMAIIVWITLGILLFLISRIERTSWARVLRATREDDEVPAALGKNVFRFRLQAVILGSIIGGIAGIYWALESSLLSPDDFLTIVTFYGWMILILGGATKVKGLPFAAIFFGFLYGGTRFFTFWPFSTFDASQRAYIRIMIIGIVLIILMMRRPQGIFGKRQEMVLE</sequence>
<keyword evidence="4 6" id="KW-1133">Transmembrane helix</keyword>
<protein>
    <submittedName>
        <fullName evidence="7">Unannotated protein</fullName>
    </submittedName>
</protein>
<dbReference type="PANTHER" id="PTHR30482:SF10">
    <property type="entry name" value="HIGH-AFFINITY BRANCHED-CHAIN AMINO ACID TRANSPORT PROTEIN BRAE"/>
    <property type="match status" value="1"/>
</dbReference>
<evidence type="ECO:0000313" key="8">
    <source>
        <dbReference type="EMBL" id="CAB4743709.1"/>
    </source>
</evidence>
<evidence type="ECO:0000256" key="4">
    <source>
        <dbReference type="ARBA" id="ARBA00022989"/>
    </source>
</evidence>
<keyword evidence="5 6" id="KW-0472">Membrane</keyword>
<reference evidence="7" key="1">
    <citation type="submission" date="2020-05" db="EMBL/GenBank/DDBJ databases">
        <authorList>
            <person name="Chiriac C."/>
            <person name="Salcher M."/>
            <person name="Ghai R."/>
            <person name="Kavagutti S V."/>
        </authorList>
    </citation>
    <scope>NUCLEOTIDE SEQUENCE</scope>
</reference>
<dbReference type="InterPro" id="IPR043428">
    <property type="entry name" value="LivM-like"/>
</dbReference>
<dbReference type="AlphaFoldDB" id="A0A6J6FXM8"/>
<feature type="transmembrane region" description="Helical" evidence="6">
    <location>
        <begin position="266"/>
        <end position="283"/>
    </location>
</feature>
<evidence type="ECO:0000256" key="3">
    <source>
        <dbReference type="ARBA" id="ARBA00022692"/>
    </source>
</evidence>
<evidence type="ECO:0000313" key="7">
    <source>
        <dbReference type="EMBL" id="CAB4593836.1"/>
    </source>
</evidence>
<feature type="transmembrane region" description="Helical" evidence="6">
    <location>
        <begin position="295"/>
        <end position="311"/>
    </location>
</feature>
<dbReference type="PANTHER" id="PTHR30482">
    <property type="entry name" value="HIGH-AFFINITY BRANCHED-CHAIN AMINO ACID TRANSPORT SYSTEM PERMEASE"/>
    <property type="match status" value="1"/>
</dbReference>
<feature type="transmembrane region" description="Helical" evidence="6">
    <location>
        <begin position="63"/>
        <end position="83"/>
    </location>
</feature>
<accession>A0A6J6FXM8</accession>
<dbReference type="Pfam" id="PF02653">
    <property type="entry name" value="BPD_transp_2"/>
    <property type="match status" value="1"/>
</dbReference>
<evidence type="ECO:0000256" key="2">
    <source>
        <dbReference type="ARBA" id="ARBA00022475"/>
    </source>
</evidence>
<comment type="subcellular location">
    <subcellularLocation>
        <location evidence="1">Cell membrane</location>
        <topology evidence="1">Multi-pass membrane protein</topology>
    </subcellularLocation>
</comment>
<feature type="transmembrane region" description="Helical" evidence="6">
    <location>
        <begin position="39"/>
        <end position="57"/>
    </location>
</feature>
<evidence type="ECO:0000256" key="5">
    <source>
        <dbReference type="ARBA" id="ARBA00023136"/>
    </source>
</evidence>
<name>A0A6J6FXM8_9ZZZZ</name>
<evidence type="ECO:0000256" key="1">
    <source>
        <dbReference type="ARBA" id="ARBA00004651"/>
    </source>
</evidence>
<keyword evidence="3 6" id="KW-0812">Transmembrane</keyword>
<dbReference type="EMBL" id="CAEZZB010000038">
    <property type="protein sequence ID" value="CAB4743709.1"/>
    <property type="molecule type" value="Genomic_DNA"/>
</dbReference>
<proteinExistence type="predicted"/>
<dbReference type="CDD" id="cd06581">
    <property type="entry name" value="TM_PBP1_LivM_like"/>
    <property type="match status" value="1"/>
</dbReference>
<feature type="transmembrane region" description="Helical" evidence="6">
    <location>
        <begin position="241"/>
        <end position="259"/>
    </location>
</feature>
<keyword evidence="2" id="KW-1003">Cell membrane</keyword>
<organism evidence="7">
    <name type="scientific">freshwater metagenome</name>
    <dbReference type="NCBI Taxonomy" id="449393"/>
    <lineage>
        <taxon>unclassified sequences</taxon>
        <taxon>metagenomes</taxon>
        <taxon>ecological metagenomes</taxon>
    </lineage>
</organism>
<dbReference type="GO" id="GO:0015658">
    <property type="term" value="F:branched-chain amino acid transmembrane transporter activity"/>
    <property type="evidence" value="ECO:0007669"/>
    <property type="project" value="InterPro"/>
</dbReference>
<evidence type="ECO:0000256" key="6">
    <source>
        <dbReference type="SAM" id="Phobius"/>
    </source>
</evidence>
<dbReference type="GO" id="GO:0005886">
    <property type="term" value="C:plasma membrane"/>
    <property type="evidence" value="ECO:0007669"/>
    <property type="project" value="UniProtKB-SubCell"/>
</dbReference>
<dbReference type="EMBL" id="CAEZUG010000038">
    <property type="protein sequence ID" value="CAB4593836.1"/>
    <property type="molecule type" value="Genomic_DNA"/>
</dbReference>
<dbReference type="InterPro" id="IPR001851">
    <property type="entry name" value="ABC_transp_permease"/>
</dbReference>
<feature type="transmembrane region" description="Helical" evidence="6">
    <location>
        <begin position="161"/>
        <end position="178"/>
    </location>
</feature>
<gene>
    <name evidence="7" type="ORF">UFOPK1795_00750</name>
    <name evidence="8" type="ORF">UFOPK2816_00450</name>
</gene>
<feature type="transmembrane region" description="Helical" evidence="6">
    <location>
        <begin position="90"/>
        <end position="108"/>
    </location>
</feature>
<feature type="transmembrane region" description="Helical" evidence="6">
    <location>
        <begin position="210"/>
        <end position="229"/>
    </location>
</feature>
<feature type="transmembrane region" description="Helical" evidence="6">
    <location>
        <begin position="6"/>
        <end position="27"/>
    </location>
</feature>